<dbReference type="Proteomes" id="UP000279470">
    <property type="component" value="Unassembled WGS sequence"/>
</dbReference>
<evidence type="ECO:0000313" key="2">
    <source>
        <dbReference type="Proteomes" id="UP000279470"/>
    </source>
</evidence>
<proteinExistence type="predicted"/>
<organism evidence="1 2">
    <name type="scientific">Candidatus Aquarickettsia rohweri</name>
    <dbReference type="NCBI Taxonomy" id="2602574"/>
    <lineage>
        <taxon>Bacteria</taxon>
        <taxon>Pseudomonadati</taxon>
        <taxon>Pseudomonadota</taxon>
        <taxon>Alphaproteobacteria</taxon>
        <taxon>Rickettsiales</taxon>
        <taxon>Candidatus Midichloriaceae</taxon>
        <taxon>Candidatus Aquarickettsia</taxon>
    </lineage>
</organism>
<keyword evidence="2" id="KW-1185">Reference proteome</keyword>
<dbReference type="RefSeq" id="WP_126045225.1">
    <property type="nucleotide sequence ID" value="NZ_RXFM01000110.1"/>
</dbReference>
<reference evidence="2" key="1">
    <citation type="submission" date="2018-11" db="EMBL/GenBank/DDBJ databases">
        <title>Phylogenetic, genomic, and biogeographic characterization of a novel and ubiquitous marine invertebrate-associated Rickettsiales parasite, Candidatus Marinoinvertebrata rohwerii, gen. nov., sp. nov.</title>
        <authorList>
            <person name="Klinges J.G."/>
            <person name="Rosales S.M."/>
            <person name="Mcminds R."/>
            <person name="Shaver E.C."/>
            <person name="Shantz A."/>
            <person name="Peters E.C."/>
            <person name="Burkepile D.E."/>
            <person name="Silliman B.R."/>
            <person name="Vega Thurber R.L."/>
        </authorList>
    </citation>
    <scope>NUCLEOTIDE SEQUENCE [LARGE SCALE GENOMIC DNA]</scope>
    <source>
        <strain evidence="2">a_cerv_44</strain>
    </source>
</reference>
<gene>
    <name evidence="1" type="ORF">EIC27_06345</name>
</gene>
<name>A0A429XEN9_9RICK</name>
<comment type="caution">
    <text evidence="1">The sequence shown here is derived from an EMBL/GenBank/DDBJ whole genome shotgun (WGS) entry which is preliminary data.</text>
</comment>
<protein>
    <submittedName>
        <fullName evidence="1">Uncharacterized protein</fullName>
    </submittedName>
</protein>
<accession>A0A429XEN9</accession>
<sequence>MDSLGVDKDEKGQVDEGHKEFSDFIDSSNLDIKHRLSFNKLYDDYDYTCKKGNKVPIEKATAIKYKYANNSANDKECFKISDKKITTYGDNSFSDECAPIIAAYKALQDRNIPHYSGCDLKDYDDENIHELLKPNDAEDNIDSNI</sequence>
<evidence type="ECO:0000313" key="1">
    <source>
        <dbReference type="EMBL" id="RST62396.1"/>
    </source>
</evidence>
<dbReference type="AlphaFoldDB" id="A0A429XEN9"/>
<dbReference type="EMBL" id="RXFM01000110">
    <property type="protein sequence ID" value="RST62396.1"/>
    <property type="molecule type" value="Genomic_DNA"/>
</dbReference>